<dbReference type="EMBL" id="LAZR01010492">
    <property type="protein sequence ID" value="KKM66635.1"/>
    <property type="molecule type" value="Genomic_DNA"/>
</dbReference>
<proteinExistence type="predicted"/>
<reference evidence="1" key="1">
    <citation type="journal article" date="2015" name="Nature">
        <title>Complex archaea that bridge the gap between prokaryotes and eukaryotes.</title>
        <authorList>
            <person name="Spang A."/>
            <person name="Saw J.H."/>
            <person name="Jorgensen S.L."/>
            <person name="Zaremba-Niedzwiedzka K."/>
            <person name="Martijn J."/>
            <person name="Lind A.E."/>
            <person name="van Eijk R."/>
            <person name="Schleper C."/>
            <person name="Guy L."/>
            <person name="Ettema T.J."/>
        </authorList>
    </citation>
    <scope>NUCLEOTIDE SEQUENCE</scope>
</reference>
<protein>
    <submittedName>
        <fullName evidence="1">Uncharacterized protein</fullName>
    </submittedName>
</protein>
<accession>A0A0F9LQE7</accession>
<gene>
    <name evidence="1" type="ORF">LCGC14_1479240</name>
</gene>
<evidence type="ECO:0000313" key="1">
    <source>
        <dbReference type="EMBL" id="KKM66635.1"/>
    </source>
</evidence>
<sequence length="91" mass="9325">MGGRRHAHAFDHHNMVGGPAASSVVQVTGRIEGGILQCYGTSAISVLQAEDANTYAPGCIYIRSLDAGTSIAYINVGAADAVADFEAITSS</sequence>
<dbReference type="AlphaFoldDB" id="A0A0F9LQE7"/>
<organism evidence="1">
    <name type="scientific">marine sediment metagenome</name>
    <dbReference type="NCBI Taxonomy" id="412755"/>
    <lineage>
        <taxon>unclassified sequences</taxon>
        <taxon>metagenomes</taxon>
        <taxon>ecological metagenomes</taxon>
    </lineage>
</organism>
<name>A0A0F9LQE7_9ZZZZ</name>
<comment type="caution">
    <text evidence="1">The sequence shown here is derived from an EMBL/GenBank/DDBJ whole genome shotgun (WGS) entry which is preliminary data.</text>
</comment>